<name>A0A0A8Y9N0_ARUDO</name>
<protein>
    <submittedName>
        <fullName evidence="1">Uncharacterized protein</fullName>
    </submittedName>
</protein>
<sequence length="22" mass="2616">MGQHGQTKVQQKQRANYFFCCI</sequence>
<accession>A0A0A8Y9N0</accession>
<reference evidence="1" key="1">
    <citation type="submission" date="2014-09" db="EMBL/GenBank/DDBJ databases">
        <authorList>
            <person name="Magalhaes I.L.F."/>
            <person name="Oliveira U."/>
            <person name="Santos F.R."/>
            <person name="Vidigal T.H.D.A."/>
            <person name="Brescovit A.D."/>
            <person name="Santos A.J."/>
        </authorList>
    </citation>
    <scope>NUCLEOTIDE SEQUENCE</scope>
    <source>
        <tissue evidence="1">Shoot tissue taken approximately 20 cm above the soil surface</tissue>
    </source>
</reference>
<dbReference type="EMBL" id="GBRH01275366">
    <property type="protein sequence ID" value="JAD22529.1"/>
    <property type="molecule type" value="Transcribed_RNA"/>
</dbReference>
<reference evidence="1" key="2">
    <citation type="journal article" date="2015" name="Data Brief">
        <title>Shoot transcriptome of the giant reed, Arundo donax.</title>
        <authorList>
            <person name="Barrero R.A."/>
            <person name="Guerrero F.D."/>
            <person name="Moolhuijzen P."/>
            <person name="Goolsby J.A."/>
            <person name="Tidwell J."/>
            <person name="Bellgard S.E."/>
            <person name="Bellgard M.I."/>
        </authorList>
    </citation>
    <scope>NUCLEOTIDE SEQUENCE</scope>
    <source>
        <tissue evidence="1">Shoot tissue taken approximately 20 cm above the soil surface</tissue>
    </source>
</reference>
<dbReference type="AlphaFoldDB" id="A0A0A8Y9N0"/>
<evidence type="ECO:0000313" key="1">
    <source>
        <dbReference type="EMBL" id="JAD22529.1"/>
    </source>
</evidence>
<proteinExistence type="predicted"/>
<organism evidence="1">
    <name type="scientific">Arundo donax</name>
    <name type="common">Giant reed</name>
    <name type="synonym">Donax arundinaceus</name>
    <dbReference type="NCBI Taxonomy" id="35708"/>
    <lineage>
        <taxon>Eukaryota</taxon>
        <taxon>Viridiplantae</taxon>
        <taxon>Streptophyta</taxon>
        <taxon>Embryophyta</taxon>
        <taxon>Tracheophyta</taxon>
        <taxon>Spermatophyta</taxon>
        <taxon>Magnoliopsida</taxon>
        <taxon>Liliopsida</taxon>
        <taxon>Poales</taxon>
        <taxon>Poaceae</taxon>
        <taxon>PACMAD clade</taxon>
        <taxon>Arundinoideae</taxon>
        <taxon>Arundineae</taxon>
        <taxon>Arundo</taxon>
    </lineage>
</organism>